<dbReference type="InterPro" id="IPR051604">
    <property type="entry name" value="Ergot_Alk_Oxidoreductase"/>
</dbReference>
<comment type="caution">
    <text evidence="2">The sequence shown here is derived from an EMBL/GenBank/DDBJ whole genome shotgun (WGS) entry which is preliminary data.</text>
</comment>
<feature type="domain" description="NmrA-like" evidence="1">
    <location>
        <begin position="2"/>
        <end position="232"/>
    </location>
</feature>
<dbReference type="Gene3D" id="3.90.25.10">
    <property type="entry name" value="UDP-galactose 4-epimerase, domain 1"/>
    <property type="match status" value="1"/>
</dbReference>
<dbReference type="AlphaFoldDB" id="A0A8J3HW16"/>
<protein>
    <submittedName>
        <fullName evidence="2">NAD(P)-dependent oxidoreductase</fullName>
    </submittedName>
</protein>
<dbReference type="Gene3D" id="3.40.50.720">
    <property type="entry name" value="NAD(P)-binding Rossmann-like Domain"/>
    <property type="match status" value="1"/>
</dbReference>
<dbReference type="InterPro" id="IPR008030">
    <property type="entry name" value="NmrA-like"/>
</dbReference>
<evidence type="ECO:0000259" key="1">
    <source>
        <dbReference type="Pfam" id="PF05368"/>
    </source>
</evidence>
<dbReference type="SUPFAM" id="SSF51735">
    <property type="entry name" value="NAD(P)-binding Rossmann-fold domains"/>
    <property type="match status" value="1"/>
</dbReference>
<name>A0A8J3HW16_9CHLR</name>
<sequence length="295" mass="32327">MILVTGATGVSGSLIIREFARQNAQVRALVRNSAKVRAIEAFPTVEVVEGNMLQPETLGAALDNVDRVLMISSAGERMLETQCTFIDSARKAGVRHIVKLSGRGAGVGSNIKPFRTVRLHNEVEQYLEGSGLAWTHLRPSQFMQFYFPGATAMNLTANMLSLPMENARLAPVDIEDIAKIAFALLHSEGHEGKSYEITGPEALTMAEVAKQISQVTGRTVEYVNITLEEYRRAMLAVGAPPERADGFVELWSDRRRGNAESKVDLGTHETFGVHPTTFAEFVHRTAAVFRGESMP</sequence>
<dbReference type="Pfam" id="PF05368">
    <property type="entry name" value="NmrA"/>
    <property type="match status" value="1"/>
</dbReference>
<organism evidence="2 3">
    <name type="scientific">Ktedonospora formicarum</name>
    <dbReference type="NCBI Taxonomy" id="2778364"/>
    <lineage>
        <taxon>Bacteria</taxon>
        <taxon>Bacillati</taxon>
        <taxon>Chloroflexota</taxon>
        <taxon>Ktedonobacteria</taxon>
        <taxon>Ktedonobacterales</taxon>
        <taxon>Ktedonobacteraceae</taxon>
        <taxon>Ktedonospora</taxon>
    </lineage>
</organism>
<evidence type="ECO:0000313" key="2">
    <source>
        <dbReference type="EMBL" id="GHO42045.1"/>
    </source>
</evidence>
<dbReference type="Proteomes" id="UP000612362">
    <property type="component" value="Unassembled WGS sequence"/>
</dbReference>
<dbReference type="InterPro" id="IPR036291">
    <property type="entry name" value="NAD(P)-bd_dom_sf"/>
</dbReference>
<dbReference type="EMBL" id="BNJF01000001">
    <property type="protein sequence ID" value="GHO42045.1"/>
    <property type="molecule type" value="Genomic_DNA"/>
</dbReference>
<keyword evidence="3" id="KW-1185">Reference proteome</keyword>
<proteinExistence type="predicted"/>
<dbReference type="PANTHER" id="PTHR43162">
    <property type="match status" value="1"/>
</dbReference>
<gene>
    <name evidence="2" type="ORF">KSX_02080</name>
</gene>
<dbReference type="CDD" id="cd05269">
    <property type="entry name" value="TMR_SDR_a"/>
    <property type="match status" value="1"/>
</dbReference>
<evidence type="ECO:0000313" key="3">
    <source>
        <dbReference type="Proteomes" id="UP000612362"/>
    </source>
</evidence>
<dbReference type="RefSeq" id="WP_220191639.1">
    <property type="nucleotide sequence ID" value="NZ_BNJF01000001.1"/>
</dbReference>
<accession>A0A8J3HW16</accession>
<dbReference type="PANTHER" id="PTHR43162:SF1">
    <property type="entry name" value="PRESTALK A DIFFERENTIATION PROTEIN A"/>
    <property type="match status" value="1"/>
</dbReference>
<reference evidence="2" key="1">
    <citation type="submission" date="2020-10" db="EMBL/GenBank/DDBJ databases">
        <title>Taxonomic study of unclassified bacteria belonging to the class Ktedonobacteria.</title>
        <authorList>
            <person name="Yabe S."/>
            <person name="Wang C.M."/>
            <person name="Zheng Y."/>
            <person name="Sakai Y."/>
            <person name="Cavaletti L."/>
            <person name="Monciardini P."/>
            <person name="Donadio S."/>
        </authorList>
    </citation>
    <scope>NUCLEOTIDE SEQUENCE</scope>
    <source>
        <strain evidence="2">SOSP1-1</strain>
    </source>
</reference>